<dbReference type="RefSeq" id="WP_342705141.1">
    <property type="nucleotide sequence ID" value="NZ_CP109822.1"/>
</dbReference>
<accession>A0ABZ3DPC4</accession>
<reference evidence="2 3" key="1">
    <citation type="submission" date="2022-10" db="EMBL/GenBank/DDBJ databases">
        <title>Genomic of Burkholderia cepacia PN-1.</title>
        <authorList>
            <person name="Yang Y."/>
            <person name="Guan H."/>
            <person name="Huang J."/>
        </authorList>
    </citation>
    <scope>NUCLEOTIDE SEQUENCE [LARGE SCALE GENOMIC DNA]</scope>
    <source>
        <strain evidence="2 3">PN-1</strain>
    </source>
</reference>
<proteinExistence type="predicted"/>
<sequence length="99" mass="10795">MNEQAKEKVGGEDAPAPHPETLTITLRKPIQIKGDTVSYTSLELREPIVDELDRSLQAGSSNYASNCALIAFITGIPVQAVRMIGKRDYSEAVAYLQGF</sequence>
<keyword evidence="3" id="KW-1185">Reference proteome</keyword>
<evidence type="ECO:0000313" key="2">
    <source>
        <dbReference type="EMBL" id="XAE50566.1"/>
    </source>
</evidence>
<dbReference type="EMBL" id="CP109822">
    <property type="protein sequence ID" value="XAE50566.1"/>
    <property type="molecule type" value="Genomic_DNA"/>
</dbReference>
<dbReference type="Pfam" id="PF10109">
    <property type="entry name" value="Phage_TAC_7"/>
    <property type="match status" value="1"/>
</dbReference>
<gene>
    <name evidence="2" type="ORF">OHZ10_29175</name>
</gene>
<name>A0ABZ3DPC4_9BURK</name>
<evidence type="ECO:0000313" key="3">
    <source>
        <dbReference type="Proteomes" id="UP001448498"/>
    </source>
</evidence>
<protein>
    <submittedName>
        <fullName evidence="2">Phage tail assembly protein</fullName>
    </submittedName>
</protein>
<dbReference type="InterPro" id="IPR019289">
    <property type="entry name" value="Phage_tail_E/E"/>
</dbReference>
<feature type="region of interest" description="Disordered" evidence="1">
    <location>
        <begin position="1"/>
        <end position="20"/>
    </location>
</feature>
<organism evidence="2 3">
    <name type="scientific">Burkholderia arboris</name>
    <dbReference type="NCBI Taxonomy" id="488730"/>
    <lineage>
        <taxon>Bacteria</taxon>
        <taxon>Pseudomonadati</taxon>
        <taxon>Pseudomonadota</taxon>
        <taxon>Betaproteobacteria</taxon>
        <taxon>Burkholderiales</taxon>
        <taxon>Burkholderiaceae</taxon>
        <taxon>Burkholderia</taxon>
        <taxon>Burkholderia cepacia complex</taxon>
    </lineage>
</organism>
<evidence type="ECO:0000256" key="1">
    <source>
        <dbReference type="SAM" id="MobiDB-lite"/>
    </source>
</evidence>
<dbReference type="Proteomes" id="UP001448498">
    <property type="component" value="Chromosome 3"/>
</dbReference>
<feature type="compositionally biased region" description="Basic and acidic residues" evidence="1">
    <location>
        <begin position="1"/>
        <end position="11"/>
    </location>
</feature>